<keyword evidence="1" id="KW-1133">Transmembrane helix</keyword>
<reference evidence="4" key="1">
    <citation type="journal article" date="2019" name="Int. J. Syst. Evol. Microbiol.">
        <title>The Global Catalogue of Microorganisms (GCM) 10K type strain sequencing project: providing services to taxonomists for standard genome sequencing and annotation.</title>
        <authorList>
            <consortium name="The Broad Institute Genomics Platform"/>
            <consortium name="The Broad Institute Genome Sequencing Center for Infectious Disease"/>
            <person name="Wu L."/>
            <person name="Ma J."/>
        </authorList>
    </citation>
    <scope>NUCLEOTIDE SEQUENCE [LARGE SCALE GENOMIC DNA]</scope>
    <source>
        <strain evidence="4">TISTR 1858</strain>
    </source>
</reference>
<dbReference type="InterPro" id="IPR009996">
    <property type="entry name" value="YycH"/>
</dbReference>
<keyword evidence="1" id="KW-0472">Membrane</keyword>
<dbReference type="InterPro" id="IPR042274">
    <property type="entry name" value="YycH/YycI_2"/>
</dbReference>
<accession>A0ABW5PVN1</accession>
<name>A0ABW5PVN1_9BACI</name>
<organism evidence="3 4">
    <name type="scientific">Oceanobacillus kapialis</name>
    <dbReference type="NCBI Taxonomy" id="481353"/>
    <lineage>
        <taxon>Bacteria</taxon>
        <taxon>Bacillati</taxon>
        <taxon>Bacillota</taxon>
        <taxon>Bacilli</taxon>
        <taxon>Bacillales</taxon>
        <taxon>Bacillaceae</taxon>
        <taxon>Oceanobacillus</taxon>
    </lineage>
</organism>
<dbReference type="CDD" id="cd15787">
    <property type="entry name" value="YycH_N"/>
    <property type="match status" value="1"/>
</dbReference>
<feature type="domain" description="Regulatory protein YycH" evidence="2">
    <location>
        <begin position="4"/>
        <end position="425"/>
    </location>
</feature>
<feature type="transmembrane region" description="Helical" evidence="1">
    <location>
        <begin position="9"/>
        <end position="26"/>
    </location>
</feature>
<evidence type="ECO:0000256" key="1">
    <source>
        <dbReference type="SAM" id="Phobius"/>
    </source>
</evidence>
<dbReference type="Pfam" id="PF07435">
    <property type="entry name" value="YycH"/>
    <property type="match status" value="1"/>
</dbReference>
<dbReference type="EMBL" id="JBHUMX010000002">
    <property type="protein sequence ID" value="MFD2627364.1"/>
    <property type="molecule type" value="Genomic_DNA"/>
</dbReference>
<evidence type="ECO:0000313" key="4">
    <source>
        <dbReference type="Proteomes" id="UP001597451"/>
    </source>
</evidence>
<protein>
    <submittedName>
        <fullName evidence="3">YycH family regulatory protein</fullName>
    </submittedName>
</protein>
<evidence type="ECO:0000313" key="3">
    <source>
        <dbReference type="EMBL" id="MFD2627364.1"/>
    </source>
</evidence>
<dbReference type="RefSeq" id="WP_379559995.1">
    <property type="nucleotide sequence ID" value="NZ_JBHUMX010000002.1"/>
</dbReference>
<comment type="caution">
    <text evidence="3">The sequence shown here is derived from an EMBL/GenBank/DDBJ whole genome shotgun (WGS) entry which is preliminary data.</text>
</comment>
<keyword evidence="1" id="KW-0812">Transmembrane</keyword>
<sequence length="435" mass="49638">MKLETTKSFVLVVLIGMSLLLTFGLWTHQPSEGDASLTGEGNYTEGNLGGTEESLKTIVEPSSIIFHDNGSHYGFPNPANQRNFYGEIQEWSMSNFQVPQILSDQSDADMEINFPDALPMSIVGRLFNLSESVENPPTWSFDRMTFDYEEENNLLRVTFDSVDRQRQARATIHDSNSLGLFQTTVEDKEGLIPYILFAEGSEEIYVPSQTSGLHNYTLSIIDINPQMLVNSLFRDPEVVSRSLSPYGTVYTDYVRELRIRQNGQVADFINPISNDGIPPQKLDLLDLSMSNISSHGGWNNDYKLFSINRREERVRYQMYYQDYPVFDSGLTMIEQEFGNQTLLSYQRPMFRINSVIDDPEVKDLASGEEIIAYLRNNDGEGYSIDNIEDIRIGYDLTYNDNASTDFLGLKAKWFMKHNGSWRAIKEENMDAMESN</sequence>
<dbReference type="Gene3D" id="3.30.310.160">
    <property type="entry name" value="YycH protein, domain 2"/>
    <property type="match status" value="1"/>
</dbReference>
<proteinExistence type="predicted"/>
<gene>
    <name evidence="3" type="ORF">ACFSUN_01000</name>
</gene>
<keyword evidence="4" id="KW-1185">Reference proteome</keyword>
<dbReference type="Proteomes" id="UP001597451">
    <property type="component" value="Unassembled WGS sequence"/>
</dbReference>
<evidence type="ECO:0000259" key="2">
    <source>
        <dbReference type="Pfam" id="PF07435"/>
    </source>
</evidence>